<keyword evidence="3" id="KW-1185">Reference proteome</keyword>
<accession>A0A4Y2PJ29</accession>
<dbReference type="EMBL" id="BGPR01293023">
    <property type="protein sequence ID" value="GBN50066.1"/>
    <property type="molecule type" value="Genomic_DNA"/>
</dbReference>
<feature type="region of interest" description="Disordered" evidence="1">
    <location>
        <begin position="55"/>
        <end position="114"/>
    </location>
</feature>
<feature type="compositionally biased region" description="Basic and acidic residues" evidence="1">
    <location>
        <begin position="70"/>
        <end position="82"/>
    </location>
</feature>
<name>A0A4Y2PJ29_ARAVE</name>
<evidence type="ECO:0000313" key="3">
    <source>
        <dbReference type="Proteomes" id="UP000499080"/>
    </source>
</evidence>
<protein>
    <submittedName>
        <fullName evidence="2">Uncharacterized protein</fullName>
    </submittedName>
</protein>
<proteinExistence type="predicted"/>
<feature type="compositionally biased region" description="Low complexity" evidence="1">
    <location>
        <begin position="102"/>
        <end position="114"/>
    </location>
</feature>
<comment type="caution">
    <text evidence="2">The sequence shown here is derived from an EMBL/GenBank/DDBJ whole genome shotgun (WGS) entry which is preliminary data.</text>
</comment>
<sequence>MVRRLKLLIQSNITEFKEAIHSSSKMEFLEQGEKRPIVKVENLSNLDQMIRSGGFQKNLKSETQSADSCLRPRCEGSGKTKDLPTLAPRVEARNETRNPPSRGRGVWVGGIVRL</sequence>
<dbReference type="AlphaFoldDB" id="A0A4Y2PJ29"/>
<dbReference type="Proteomes" id="UP000499080">
    <property type="component" value="Unassembled WGS sequence"/>
</dbReference>
<evidence type="ECO:0000313" key="2">
    <source>
        <dbReference type="EMBL" id="GBN50066.1"/>
    </source>
</evidence>
<organism evidence="2 3">
    <name type="scientific">Araneus ventricosus</name>
    <name type="common">Orbweaver spider</name>
    <name type="synonym">Epeira ventricosa</name>
    <dbReference type="NCBI Taxonomy" id="182803"/>
    <lineage>
        <taxon>Eukaryota</taxon>
        <taxon>Metazoa</taxon>
        <taxon>Ecdysozoa</taxon>
        <taxon>Arthropoda</taxon>
        <taxon>Chelicerata</taxon>
        <taxon>Arachnida</taxon>
        <taxon>Araneae</taxon>
        <taxon>Araneomorphae</taxon>
        <taxon>Entelegynae</taxon>
        <taxon>Araneoidea</taxon>
        <taxon>Araneidae</taxon>
        <taxon>Araneus</taxon>
    </lineage>
</organism>
<evidence type="ECO:0000256" key="1">
    <source>
        <dbReference type="SAM" id="MobiDB-lite"/>
    </source>
</evidence>
<gene>
    <name evidence="2" type="ORF">AVEN_103519_1</name>
</gene>
<reference evidence="2 3" key="1">
    <citation type="journal article" date="2019" name="Sci. Rep.">
        <title>Orb-weaving spider Araneus ventricosus genome elucidates the spidroin gene catalogue.</title>
        <authorList>
            <person name="Kono N."/>
            <person name="Nakamura H."/>
            <person name="Ohtoshi R."/>
            <person name="Moran D.A.P."/>
            <person name="Shinohara A."/>
            <person name="Yoshida Y."/>
            <person name="Fujiwara M."/>
            <person name="Mori M."/>
            <person name="Tomita M."/>
            <person name="Arakawa K."/>
        </authorList>
    </citation>
    <scope>NUCLEOTIDE SEQUENCE [LARGE SCALE GENOMIC DNA]</scope>
</reference>